<accession>I3D202</accession>
<dbReference type="Proteomes" id="UP000003423">
    <property type="component" value="Unassembled WGS sequence"/>
</dbReference>
<evidence type="ECO:0000313" key="3">
    <source>
        <dbReference type="Proteomes" id="UP000003423"/>
    </source>
</evidence>
<gene>
    <name evidence="2" type="ORF">BD31_I0823</name>
</gene>
<evidence type="ECO:0000313" key="2">
    <source>
        <dbReference type="EMBL" id="EIJ65745.1"/>
    </source>
</evidence>
<dbReference type="RefSeq" id="WP_008299740.1">
    <property type="nucleotide sequence ID" value="NZ_AEXL02000098.1"/>
</dbReference>
<feature type="transmembrane region" description="Helical" evidence="1">
    <location>
        <begin position="91"/>
        <end position="109"/>
    </location>
</feature>
<keyword evidence="1" id="KW-0812">Transmembrane</keyword>
<feature type="transmembrane region" description="Helical" evidence="1">
    <location>
        <begin position="181"/>
        <end position="200"/>
    </location>
</feature>
<keyword evidence="1" id="KW-1133">Transmembrane helix</keyword>
<organism evidence="2 3">
    <name type="scientific">Candidatus Nitrosopumilus salarius BD31</name>
    <dbReference type="NCBI Taxonomy" id="859350"/>
    <lineage>
        <taxon>Archaea</taxon>
        <taxon>Nitrososphaerota</taxon>
        <taxon>Nitrososphaeria</taxon>
        <taxon>Nitrosopumilales</taxon>
        <taxon>Nitrosopumilaceae</taxon>
        <taxon>Nitrosopumilus</taxon>
    </lineage>
</organism>
<keyword evidence="1" id="KW-0472">Membrane</keyword>
<dbReference type="PATRIC" id="fig|859350.6.peg.1203"/>
<dbReference type="AlphaFoldDB" id="I3D202"/>
<feature type="transmembrane region" description="Helical" evidence="1">
    <location>
        <begin position="115"/>
        <end position="137"/>
    </location>
</feature>
<protein>
    <submittedName>
        <fullName evidence="2">Membrane protein</fullName>
    </submittedName>
</protein>
<proteinExistence type="predicted"/>
<keyword evidence="3" id="KW-1185">Reference proteome</keyword>
<feature type="transmembrane region" description="Helical" evidence="1">
    <location>
        <begin position="149"/>
        <end position="169"/>
    </location>
</feature>
<dbReference type="EMBL" id="AEXL02000098">
    <property type="protein sequence ID" value="EIJ65745.1"/>
    <property type="molecule type" value="Genomic_DNA"/>
</dbReference>
<comment type="caution">
    <text evidence="2">The sequence shown here is derived from an EMBL/GenBank/DDBJ whole genome shotgun (WGS) entry which is preliminary data.</text>
</comment>
<reference evidence="2 3" key="1">
    <citation type="journal article" date="2012" name="J. Bacteriol.">
        <title>Genome sequence of "Candidatus Nitrosopumilus salaria" BD31, an ammonia-oxidizing archaeon from the San Francisco Bay estuary.</title>
        <authorList>
            <person name="Mosier A.C."/>
            <person name="Allen E.E."/>
            <person name="Kim M."/>
            <person name="Ferriera S."/>
            <person name="Francis C.A."/>
        </authorList>
    </citation>
    <scope>NUCLEOTIDE SEQUENCE [LARGE SCALE GENOMIC DNA]</scope>
    <source>
        <strain evidence="2 3">BD31</strain>
    </source>
</reference>
<sequence length="211" mass="24133">MGESPQEKTLSSMRKDTFLPLLVGFAIASFVTGVESFRVLVAGNYHNQDFDFNLLIFPIIFYMTNMRFVIGNLLHITASEQNEGHSWASSWTVMIVQHTILVVLGLFIYQGSEFFFLPILLILLVFDIIWVASMNIYKKIRHNESDWTPSIGWVVINSISTGVILFLMYNPWVKPFSDFGYMILLSTFTVAAVADFVLTVKRHKKLFSKNS</sequence>
<evidence type="ECO:0000256" key="1">
    <source>
        <dbReference type="SAM" id="Phobius"/>
    </source>
</evidence>
<name>I3D202_9ARCH</name>
<feature type="transmembrane region" description="Helical" evidence="1">
    <location>
        <begin position="52"/>
        <end position="70"/>
    </location>
</feature>